<dbReference type="Proteomes" id="UP000199103">
    <property type="component" value="Chromosome I"/>
</dbReference>
<dbReference type="Gene3D" id="1.10.3730.20">
    <property type="match status" value="1"/>
</dbReference>
<comment type="similarity">
    <text evidence="7">Belongs to the drug/metabolite transporter (DMT) superfamily. Small multidrug resistance (SMR) (TC 2.A.7.1) family.</text>
</comment>
<keyword evidence="2" id="KW-0813">Transport</keyword>
<dbReference type="RefSeq" id="WP_091525118.1">
    <property type="nucleotide sequence ID" value="NZ_LT629772.1"/>
</dbReference>
<dbReference type="EMBL" id="LT629772">
    <property type="protein sequence ID" value="SDS62318.1"/>
    <property type="molecule type" value="Genomic_DNA"/>
</dbReference>
<keyword evidence="5 8" id="KW-1133">Transmembrane helix</keyword>
<evidence type="ECO:0000313" key="9">
    <source>
        <dbReference type="EMBL" id="SDS62318.1"/>
    </source>
</evidence>
<comment type="subcellular location">
    <subcellularLocation>
        <location evidence="1 7">Cell membrane</location>
        <topology evidence="1 7">Multi-pass membrane protein</topology>
    </subcellularLocation>
</comment>
<dbReference type="PANTHER" id="PTHR30561:SF1">
    <property type="entry name" value="MULTIDRUG TRANSPORTER EMRE"/>
    <property type="match status" value="1"/>
</dbReference>
<proteinExistence type="inferred from homology"/>
<dbReference type="Pfam" id="PF00893">
    <property type="entry name" value="Multi_Drug_Res"/>
    <property type="match status" value="1"/>
</dbReference>
<keyword evidence="4 7" id="KW-0812">Transmembrane</keyword>
<dbReference type="AlphaFoldDB" id="A0A1H1TQ03"/>
<keyword evidence="10" id="KW-1185">Reference proteome</keyword>
<feature type="transmembrane region" description="Helical" evidence="8">
    <location>
        <begin position="84"/>
        <end position="100"/>
    </location>
</feature>
<evidence type="ECO:0000256" key="6">
    <source>
        <dbReference type="ARBA" id="ARBA00023136"/>
    </source>
</evidence>
<keyword evidence="3" id="KW-1003">Cell membrane</keyword>
<evidence type="ECO:0000256" key="3">
    <source>
        <dbReference type="ARBA" id="ARBA00022475"/>
    </source>
</evidence>
<keyword evidence="6 8" id="KW-0472">Membrane</keyword>
<dbReference type="PANTHER" id="PTHR30561">
    <property type="entry name" value="SMR FAMILY PROTON-DEPENDENT DRUG EFFLUX TRANSPORTER SUGE"/>
    <property type="match status" value="1"/>
</dbReference>
<sequence length="116" mass="11779">MKSWLLLFGAILGEVIGTVLLRAAIDHPQLILGVVFSYLAAFALLGRALRSGMRLAIAYGIWGAAGVAVTALLGGLIFGEVLSATSVIGLGMVVAGAFVVETGSIQRARPGPGTTA</sequence>
<feature type="transmembrane region" description="Helical" evidence="8">
    <location>
        <begin position="27"/>
        <end position="45"/>
    </location>
</feature>
<accession>A0A1H1TQ03</accession>
<gene>
    <name evidence="9" type="ORF">SAMN04489812_2479</name>
</gene>
<dbReference type="OrthoDB" id="3733994at2"/>
<dbReference type="InterPro" id="IPR037185">
    <property type="entry name" value="EmrE-like"/>
</dbReference>
<evidence type="ECO:0000256" key="5">
    <source>
        <dbReference type="ARBA" id="ARBA00022989"/>
    </source>
</evidence>
<dbReference type="InterPro" id="IPR000390">
    <property type="entry name" value="Small_drug/metabolite_transptr"/>
</dbReference>
<organism evidence="9 10">
    <name type="scientific">Microlunatus soli</name>
    <dbReference type="NCBI Taxonomy" id="630515"/>
    <lineage>
        <taxon>Bacteria</taxon>
        <taxon>Bacillati</taxon>
        <taxon>Actinomycetota</taxon>
        <taxon>Actinomycetes</taxon>
        <taxon>Propionibacteriales</taxon>
        <taxon>Propionibacteriaceae</taxon>
        <taxon>Microlunatus</taxon>
    </lineage>
</organism>
<evidence type="ECO:0000256" key="8">
    <source>
        <dbReference type="SAM" id="Phobius"/>
    </source>
</evidence>
<reference evidence="9 10" key="1">
    <citation type="submission" date="2016-10" db="EMBL/GenBank/DDBJ databases">
        <authorList>
            <person name="de Groot N.N."/>
        </authorList>
    </citation>
    <scope>NUCLEOTIDE SEQUENCE [LARGE SCALE GENOMIC DNA]</scope>
    <source>
        <strain evidence="9 10">DSM 21800</strain>
    </source>
</reference>
<name>A0A1H1TQ03_9ACTN</name>
<dbReference type="STRING" id="630515.SAMN04489812_2479"/>
<feature type="transmembrane region" description="Helical" evidence="8">
    <location>
        <begin position="57"/>
        <end position="78"/>
    </location>
</feature>
<evidence type="ECO:0000256" key="2">
    <source>
        <dbReference type="ARBA" id="ARBA00022448"/>
    </source>
</evidence>
<dbReference type="GO" id="GO:0022857">
    <property type="term" value="F:transmembrane transporter activity"/>
    <property type="evidence" value="ECO:0007669"/>
    <property type="project" value="InterPro"/>
</dbReference>
<dbReference type="InterPro" id="IPR045324">
    <property type="entry name" value="Small_multidrug_res"/>
</dbReference>
<evidence type="ECO:0000313" key="10">
    <source>
        <dbReference type="Proteomes" id="UP000199103"/>
    </source>
</evidence>
<protein>
    <submittedName>
        <fullName evidence="9">Small multidrug resistance pump</fullName>
    </submittedName>
</protein>
<evidence type="ECO:0000256" key="7">
    <source>
        <dbReference type="RuleBase" id="RU003942"/>
    </source>
</evidence>
<dbReference type="GO" id="GO:0005886">
    <property type="term" value="C:plasma membrane"/>
    <property type="evidence" value="ECO:0007669"/>
    <property type="project" value="UniProtKB-SubCell"/>
</dbReference>
<evidence type="ECO:0000256" key="4">
    <source>
        <dbReference type="ARBA" id="ARBA00022692"/>
    </source>
</evidence>
<evidence type="ECO:0000256" key="1">
    <source>
        <dbReference type="ARBA" id="ARBA00004651"/>
    </source>
</evidence>
<dbReference type="SUPFAM" id="SSF103481">
    <property type="entry name" value="Multidrug resistance efflux transporter EmrE"/>
    <property type="match status" value="1"/>
</dbReference>